<organism evidence="2 3">
    <name type="scientific">Zootermopsis nevadensis</name>
    <name type="common">Dampwood termite</name>
    <dbReference type="NCBI Taxonomy" id="136037"/>
    <lineage>
        <taxon>Eukaryota</taxon>
        <taxon>Metazoa</taxon>
        <taxon>Ecdysozoa</taxon>
        <taxon>Arthropoda</taxon>
        <taxon>Hexapoda</taxon>
        <taxon>Insecta</taxon>
        <taxon>Pterygota</taxon>
        <taxon>Neoptera</taxon>
        <taxon>Polyneoptera</taxon>
        <taxon>Dictyoptera</taxon>
        <taxon>Blattodea</taxon>
        <taxon>Blattoidea</taxon>
        <taxon>Termitoidae</taxon>
        <taxon>Termopsidae</taxon>
        <taxon>Zootermopsis</taxon>
    </lineage>
</organism>
<keyword evidence="3" id="KW-1185">Reference proteome</keyword>
<feature type="region of interest" description="Disordered" evidence="1">
    <location>
        <begin position="28"/>
        <end position="62"/>
    </location>
</feature>
<dbReference type="EMBL" id="KK852675">
    <property type="protein sequence ID" value="KDR18708.1"/>
    <property type="molecule type" value="Genomic_DNA"/>
</dbReference>
<feature type="compositionally biased region" description="Polar residues" evidence="1">
    <location>
        <begin position="33"/>
        <end position="52"/>
    </location>
</feature>
<dbReference type="Proteomes" id="UP000027135">
    <property type="component" value="Unassembled WGS sequence"/>
</dbReference>
<name>A0A067R645_ZOONE</name>
<protein>
    <submittedName>
        <fullName evidence="2">Uncharacterized protein</fullName>
    </submittedName>
</protein>
<sequence>MYSCIRVCVPYQMSAYKDEVHGEALHEQGCEAGTSSSTEGVENEESLQTSALVGQFPDSVEN</sequence>
<evidence type="ECO:0000256" key="1">
    <source>
        <dbReference type="SAM" id="MobiDB-lite"/>
    </source>
</evidence>
<dbReference type="InParanoid" id="A0A067R645"/>
<dbReference type="AlphaFoldDB" id="A0A067R645"/>
<gene>
    <name evidence="2" type="ORF">L798_07017</name>
</gene>
<accession>A0A067R645</accession>
<evidence type="ECO:0000313" key="2">
    <source>
        <dbReference type="EMBL" id="KDR18708.1"/>
    </source>
</evidence>
<evidence type="ECO:0000313" key="3">
    <source>
        <dbReference type="Proteomes" id="UP000027135"/>
    </source>
</evidence>
<reference evidence="2 3" key="1">
    <citation type="journal article" date="2014" name="Nat. Commun.">
        <title>Molecular traces of alternative social organization in a termite genome.</title>
        <authorList>
            <person name="Terrapon N."/>
            <person name="Li C."/>
            <person name="Robertson H.M."/>
            <person name="Ji L."/>
            <person name="Meng X."/>
            <person name="Booth W."/>
            <person name="Chen Z."/>
            <person name="Childers C.P."/>
            <person name="Glastad K.M."/>
            <person name="Gokhale K."/>
            <person name="Gowin J."/>
            <person name="Gronenberg W."/>
            <person name="Hermansen R.A."/>
            <person name="Hu H."/>
            <person name="Hunt B.G."/>
            <person name="Huylmans A.K."/>
            <person name="Khalil S.M."/>
            <person name="Mitchell R.D."/>
            <person name="Munoz-Torres M.C."/>
            <person name="Mustard J.A."/>
            <person name="Pan H."/>
            <person name="Reese J.T."/>
            <person name="Scharf M.E."/>
            <person name="Sun F."/>
            <person name="Vogel H."/>
            <person name="Xiao J."/>
            <person name="Yang W."/>
            <person name="Yang Z."/>
            <person name="Yang Z."/>
            <person name="Zhou J."/>
            <person name="Zhu J."/>
            <person name="Brent C.S."/>
            <person name="Elsik C.G."/>
            <person name="Goodisman M.A."/>
            <person name="Liberles D.A."/>
            <person name="Roe R.M."/>
            <person name="Vargo E.L."/>
            <person name="Vilcinskas A."/>
            <person name="Wang J."/>
            <person name="Bornberg-Bauer E."/>
            <person name="Korb J."/>
            <person name="Zhang G."/>
            <person name="Liebig J."/>
        </authorList>
    </citation>
    <scope>NUCLEOTIDE SEQUENCE [LARGE SCALE GENOMIC DNA]</scope>
    <source>
        <tissue evidence="2">Whole organism</tissue>
    </source>
</reference>
<proteinExistence type="predicted"/>